<dbReference type="PANTHER" id="PTHR43649:SF12">
    <property type="entry name" value="DIACETYLCHITOBIOSE BINDING PROTEIN DASA"/>
    <property type="match status" value="1"/>
</dbReference>
<dbReference type="Pfam" id="PF01547">
    <property type="entry name" value="SBP_bac_1"/>
    <property type="match status" value="1"/>
</dbReference>
<dbReference type="KEGG" id="ska:CP970_37950"/>
<sequence>MRPRAARGAPISQQAPPLVSGSDPCPCTQGGAVQKTRLRTAGVVGALALTLVLSGCSSSDSDSAGGGGGGSATMKFWGWSPGYADAVKAFNKSHPDIKVEYQEVQPGAKGGYQKMLNAVQADNAPCLAQVGYETLPSFAAQGALQDVAKYAEGDKGDFQKAAWNSVSLGGAVYGAPVDTGPMALFYNKKVYDDLDLKPPKTWAEYAKQAKKIHASDPKRYISSPYLNYDYAGLSWQAGASWFGIKGDAWQVDLASAAGKKVADYWQGLADDGLISKAPMYDQAWYSGLGSGNIATVVGAVWQAGVIKGGAKDGSGDWAVAPMPQWAAGDTPVGNAGGSATAVLKGCESTEAAWTFAHWLSTDREAYGGLVDKASLYPAAPALLDLPQLKAGDPYFGGQKIYDVFAAAAPKVSSDWTWGPVMTKTSADLDDALSKAWAGKGTIADALRGTQDKTVSELKNQGLTVAD</sequence>
<dbReference type="PANTHER" id="PTHR43649">
    <property type="entry name" value="ARABINOSE-BINDING PROTEIN-RELATED"/>
    <property type="match status" value="1"/>
</dbReference>
<feature type="region of interest" description="Disordered" evidence="1">
    <location>
        <begin position="1"/>
        <end position="24"/>
    </location>
</feature>
<gene>
    <name evidence="2" type="ORF">CP970_37950</name>
</gene>
<dbReference type="EMBL" id="CP023699">
    <property type="protein sequence ID" value="QEU95940.1"/>
    <property type="molecule type" value="Genomic_DNA"/>
</dbReference>
<accession>A0A5J6GJ90</accession>
<name>A0A5J6GJ90_STRKN</name>
<dbReference type="InterPro" id="IPR050490">
    <property type="entry name" value="Bact_solute-bd_prot1"/>
</dbReference>
<dbReference type="CDD" id="cd13585">
    <property type="entry name" value="PBP2_TMBP_like"/>
    <property type="match status" value="1"/>
</dbReference>
<organism evidence="2 3">
    <name type="scientific">Streptomyces kanamyceticus</name>
    <dbReference type="NCBI Taxonomy" id="1967"/>
    <lineage>
        <taxon>Bacteria</taxon>
        <taxon>Bacillati</taxon>
        <taxon>Actinomycetota</taxon>
        <taxon>Actinomycetes</taxon>
        <taxon>Kitasatosporales</taxon>
        <taxon>Streptomycetaceae</taxon>
        <taxon>Streptomyces</taxon>
    </lineage>
</organism>
<proteinExistence type="predicted"/>
<keyword evidence="3" id="KW-1185">Reference proteome</keyword>
<reference evidence="2 3" key="1">
    <citation type="submission" date="2017-09" db="EMBL/GenBank/DDBJ databases">
        <authorList>
            <person name="Lee N."/>
            <person name="Cho B.-K."/>
        </authorList>
    </citation>
    <scope>NUCLEOTIDE SEQUENCE [LARGE SCALE GENOMIC DNA]</scope>
    <source>
        <strain evidence="2 3">ATCC 12853</strain>
    </source>
</reference>
<protein>
    <submittedName>
        <fullName evidence="2">Sugar ABC transporter substrate-binding protein</fullName>
    </submittedName>
</protein>
<dbReference type="Proteomes" id="UP000325529">
    <property type="component" value="Chromosome"/>
</dbReference>
<evidence type="ECO:0000313" key="3">
    <source>
        <dbReference type="Proteomes" id="UP000325529"/>
    </source>
</evidence>
<dbReference type="SUPFAM" id="SSF53850">
    <property type="entry name" value="Periplasmic binding protein-like II"/>
    <property type="match status" value="1"/>
</dbReference>
<evidence type="ECO:0000313" key="2">
    <source>
        <dbReference type="EMBL" id="QEU95940.1"/>
    </source>
</evidence>
<dbReference type="InterPro" id="IPR006059">
    <property type="entry name" value="SBP"/>
</dbReference>
<evidence type="ECO:0000256" key="1">
    <source>
        <dbReference type="SAM" id="MobiDB-lite"/>
    </source>
</evidence>
<dbReference type="AlphaFoldDB" id="A0A5J6GJ90"/>
<dbReference type="Gene3D" id="3.40.190.10">
    <property type="entry name" value="Periplasmic binding protein-like II"/>
    <property type="match status" value="1"/>
</dbReference>